<reference evidence="1 2" key="1">
    <citation type="journal article" date="2015" name="Nat. Commun.">
        <title>Production of butyrate from lysine and the Amadori product fructoselysine by a human gut commensal.</title>
        <authorList>
            <person name="Bui T.P."/>
            <person name="Ritari J."/>
            <person name="Boeren S."/>
            <person name="de Waard P."/>
            <person name="Plugge C.M."/>
            <person name="de Vos W.M."/>
        </authorList>
    </citation>
    <scope>NUCLEOTIDE SEQUENCE [LARGE SCALE GENOMIC DNA]</scope>
    <source>
        <strain evidence="1 2">AF211</strain>
    </source>
</reference>
<dbReference type="PATRIC" id="fig|1297617.4.peg.2567"/>
<evidence type="ECO:0000313" key="2">
    <source>
        <dbReference type="Proteomes" id="UP000064844"/>
    </source>
</evidence>
<proteinExistence type="predicted"/>
<dbReference type="InterPro" id="IPR013324">
    <property type="entry name" value="RNA_pol_sigma_r3/r4-like"/>
</dbReference>
<gene>
    <name evidence="1" type="ORF">IB211_02495c</name>
</gene>
<dbReference type="KEGG" id="ibu:IB211_02495c"/>
<keyword evidence="2" id="KW-1185">Reference proteome</keyword>
<accession>A0A0S2W6C6</accession>
<evidence type="ECO:0000313" key="1">
    <source>
        <dbReference type="EMBL" id="ALP94886.1"/>
    </source>
</evidence>
<dbReference type="SUPFAM" id="SSF88659">
    <property type="entry name" value="Sigma3 and sigma4 domains of RNA polymerase sigma factors"/>
    <property type="match status" value="1"/>
</dbReference>
<organism evidence="1 2">
    <name type="scientific">Intestinimonas butyriciproducens</name>
    <dbReference type="NCBI Taxonomy" id="1297617"/>
    <lineage>
        <taxon>Bacteria</taxon>
        <taxon>Bacillati</taxon>
        <taxon>Bacillota</taxon>
        <taxon>Clostridia</taxon>
        <taxon>Eubacteriales</taxon>
        <taxon>Intestinimonas</taxon>
    </lineage>
</organism>
<dbReference type="EMBL" id="CP011307">
    <property type="protein sequence ID" value="ALP94886.1"/>
    <property type="molecule type" value="Genomic_DNA"/>
</dbReference>
<dbReference type="AlphaFoldDB" id="A0A0S2W6C6"/>
<reference evidence="2" key="2">
    <citation type="submission" date="2015-04" db="EMBL/GenBank/DDBJ databases">
        <title>A butyrogenic pathway from the amino acid lysine in a human gut commensal.</title>
        <authorList>
            <person name="de Vos W.M."/>
            <person name="Bui N.T.P."/>
            <person name="Plugge C.M."/>
            <person name="Ritari J."/>
        </authorList>
    </citation>
    <scope>NUCLEOTIDE SEQUENCE [LARGE SCALE GENOMIC DNA]</scope>
    <source>
        <strain evidence="2">AF211</strain>
    </source>
</reference>
<dbReference type="Gene3D" id="1.10.10.10">
    <property type="entry name" value="Winged helix-like DNA-binding domain superfamily/Winged helix DNA-binding domain"/>
    <property type="match status" value="1"/>
</dbReference>
<dbReference type="STRING" id="1297617.IB211_02495c"/>
<dbReference type="Proteomes" id="UP000064844">
    <property type="component" value="Chromosome"/>
</dbReference>
<protein>
    <submittedName>
        <fullName evidence="1">RNA polymerase sigma-54 factor RpoN</fullName>
    </submittedName>
</protein>
<dbReference type="InterPro" id="IPR036388">
    <property type="entry name" value="WH-like_DNA-bd_sf"/>
</dbReference>
<sequence length="75" mass="9019">MEQTVEENELAAAIDRFLYAKPKLNRNIFVRRYYHLYAIRDIADAYGMSESKVTSLLFRMRNELRRFLEKEGIML</sequence>
<name>A0A0S2W6C6_9FIRM</name>